<dbReference type="AlphaFoldDB" id="A0A443S098"/>
<evidence type="ECO:0000313" key="3">
    <source>
        <dbReference type="EMBL" id="RWS20911.1"/>
    </source>
</evidence>
<dbReference type="GO" id="GO:0005634">
    <property type="term" value="C:nucleus"/>
    <property type="evidence" value="ECO:0007669"/>
    <property type="project" value="TreeGrafter"/>
</dbReference>
<dbReference type="SUPFAM" id="SSF52540">
    <property type="entry name" value="P-loop containing nucleoside triphosphate hydrolases"/>
    <property type="match status" value="1"/>
</dbReference>
<dbReference type="InterPro" id="IPR003959">
    <property type="entry name" value="ATPase_AAA_core"/>
</dbReference>
<dbReference type="EMBL" id="NCKV01014793">
    <property type="protein sequence ID" value="RWS20911.1"/>
    <property type="molecule type" value="Genomic_DNA"/>
</dbReference>
<organism evidence="3 4">
    <name type="scientific">Leptotrombidium deliense</name>
    <dbReference type="NCBI Taxonomy" id="299467"/>
    <lineage>
        <taxon>Eukaryota</taxon>
        <taxon>Metazoa</taxon>
        <taxon>Ecdysozoa</taxon>
        <taxon>Arthropoda</taxon>
        <taxon>Chelicerata</taxon>
        <taxon>Arachnida</taxon>
        <taxon>Acari</taxon>
        <taxon>Acariformes</taxon>
        <taxon>Trombidiformes</taxon>
        <taxon>Prostigmata</taxon>
        <taxon>Anystina</taxon>
        <taxon>Parasitengona</taxon>
        <taxon>Trombiculoidea</taxon>
        <taxon>Trombiculidae</taxon>
        <taxon>Leptotrombidium</taxon>
    </lineage>
</organism>
<sequence>MLLLERYKPKLLKQVIGDNHRKIIKWLREWNSVICKAALVSGPTGVGKTLIVRLVLEDLGYSIIELNASDIRTKRVLNELFEKIKTLNDQSLINFEKKLPCEVSKQPHIALIIDELDDGISDYGGLAQ</sequence>
<dbReference type="OrthoDB" id="6485873at2759"/>
<reference evidence="3 4" key="1">
    <citation type="journal article" date="2018" name="Gigascience">
        <title>Genomes of trombidid mites reveal novel predicted allergens and laterally-transferred genes associated with secondary metabolism.</title>
        <authorList>
            <person name="Dong X."/>
            <person name="Chaisiri K."/>
            <person name="Xia D."/>
            <person name="Armstrong S.D."/>
            <person name="Fang Y."/>
            <person name="Donnelly M.J."/>
            <person name="Kadowaki T."/>
            <person name="McGarry J.W."/>
            <person name="Darby A.C."/>
            <person name="Makepeace B.L."/>
        </authorList>
    </citation>
    <scope>NUCLEOTIDE SEQUENCE [LARGE SCALE GENOMIC DNA]</scope>
    <source>
        <strain evidence="3">UoL-UT</strain>
    </source>
</reference>
<dbReference type="Proteomes" id="UP000288716">
    <property type="component" value="Unassembled WGS sequence"/>
</dbReference>
<dbReference type="GO" id="GO:0016887">
    <property type="term" value="F:ATP hydrolysis activity"/>
    <property type="evidence" value="ECO:0007669"/>
    <property type="project" value="InterPro"/>
</dbReference>
<evidence type="ECO:0000259" key="2">
    <source>
        <dbReference type="Pfam" id="PF00004"/>
    </source>
</evidence>
<gene>
    <name evidence="3" type="ORF">B4U80_11979</name>
</gene>
<feature type="non-terminal residue" evidence="3">
    <location>
        <position position="128"/>
    </location>
</feature>
<name>A0A443S098_9ACAR</name>
<feature type="domain" description="ATPase AAA-type core" evidence="2">
    <location>
        <begin position="39"/>
        <end position="118"/>
    </location>
</feature>
<dbReference type="CDD" id="cd00009">
    <property type="entry name" value="AAA"/>
    <property type="match status" value="1"/>
</dbReference>
<dbReference type="Gene3D" id="3.40.50.300">
    <property type="entry name" value="P-loop containing nucleotide triphosphate hydrolases"/>
    <property type="match status" value="1"/>
</dbReference>
<accession>A0A443S098</accession>
<dbReference type="GO" id="GO:0006260">
    <property type="term" value="P:DNA replication"/>
    <property type="evidence" value="ECO:0007669"/>
    <property type="project" value="UniProtKB-KW"/>
</dbReference>
<dbReference type="VEuPathDB" id="VectorBase:LDEU011129"/>
<dbReference type="STRING" id="299467.A0A443S098"/>
<keyword evidence="4" id="KW-1185">Reference proteome</keyword>
<dbReference type="GO" id="GO:0005524">
    <property type="term" value="F:ATP binding"/>
    <property type="evidence" value="ECO:0007669"/>
    <property type="project" value="InterPro"/>
</dbReference>
<evidence type="ECO:0000256" key="1">
    <source>
        <dbReference type="ARBA" id="ARBA00022705"/>
    </source>
</evidence>
<dbReference type="InterPro" id="IPR027417">
    <property type="entry name" value="P-loop_NTPase"/>
</dbReference>
<dbReference type="Pfam" id="PF00004">
    <property type="entry name" value="AAA"/>
    <property type="match status" value="1"/>
</dbReference>
<protein>
    <recommendedName>
        <fullName evidence="2">ATPase AAA-type core domain-containing protein</fullName>
    </recommendedName>
</protein>
<dbReference type="PANTHER" id="PTHR23389">
    <property type="entry name" value="CHROMOSOME TRANSMISSION FIDELITY FACTOR 18"/>
    <property type="match status" value="1"/>
</dbReference>
<evidence type="ECO:0000313" key="4">
    <source>
        <dbReference type="Proteomes" id="UP000288716"/>
    </source>
</evidence>
<dbReference type="PANTHER" id="PTHR23389:SF6">
    <property type="entry name" value="REPLICATION FACTOR C SUBUNIT 1"/>
    <property type="match status" value="1"/>
</dbReference>
<dbReference type="GO" id="GO:0003677">
    <property type="term" value="F:DNA binding"/>
    <property type="evidence" value="ECO:0007669"/>
    <property type="project" value="TreeGrafter"/>
</dbReference>
<proteinExistence type="predicted"/>
<keyword evidence="1" id="KW-0235">DNA replication</keyword>
<comment type="caution">
    <text evidence="3">The sequence shown here is derived from an EMBL/GenBank/DDBJ whole genome shotgun (WGS) entry which is preliminary data.</text>
</comment>